<reference evidence="11 12" key="1">
    <citation type="submission" date="2020-08" db="EMBL/GenBank/DDBJ databases">
        <title>Cohnella phylogeny.</title>
        <authorList>
            <person name="Dunlap C."/>
        </authorList>
    </citation>
    <scope>NUCLEOTIDE SEQUENCE [LARGE SCALE GENOMIC DNA]</scope>
    <source>
        <strain evidence="11 12">DSM 25239</strain>
    </source>
</reference>
<comment type="caution">
    <text evidence="11">The sequence shown here is derived from an EMBL/GenBank/DDBJ whole genome shotgun (WGS) entry which is preliminary data.</text>
</comment>
<comment type="pathway">
    <text evidence="3">Siderophore biosynthesis.</text>
</comment>
<dbReference type="EMBL" id="JACJVR010000039">
    <property type="protein sequence ID" value="MBB6691805.1"/>
    <property type="molecule type" value="Genomic_DNA"/>
</dbReference>
<dbReference type="InterPro" id="IPR001216">
    <property type="entry name" value="P-phosphate_BS"/>
</dbReference>
<dbReference type="GO" id="GO:0006535">
    <property type="term" value="P:cysteine biosynthetic process from serine"/>
    <property type="evidence" value="ECO:0007669"/>
    <property type="project" value="InterPro"/>
</dbReference>
<dbReference type="GO" id="GO:0016765">
    <property type="term" value="F:transferase activity, transferring alkyl or aryl (other than methyl) groups"/>
    <property type="evidence" value="ECO:0007669"/>
    <property type="project" value="UniProtKB-ARBA"/>
</dbReference>
<evidence type="ECO:0000313" key="12">
    <source>
        <dbReference type="Proteomes" id="UP000553776"/>
    </source>
</evidence>
<dbReference type="Gene3D" id="3.40.50.1100">
    <property type="match status" value="2"/>
</dbReference>
<feature type="domain" description="Tryptophan synthase beta chain-like PALP" evidence="10">
    <location>
        <begin position="8"/>
        <end position="294"/>
    </location>
</feature>
<dbReference type="RefSeq" id="WP_185135800.1">
    <property type="nucleotide sequence ID" value="NZ_JACJVR010000039.1"/>
</dbReference>
<dbReference type="InterPro" id="IPR001926">
    <property type="entry name" value="TrpB-like_PALP"/>
</dbReference>
<dbReference type="InterPro" id="IPR036052">
    <property type="entry name" value="TrpB-like_PALP_sf"/>
</dbReference>
<keyword evidence="12" id="KW-1185">Reference proteome</keyword>
<evidence type="ECO:0000256" key="6">
    <source>
        <dbReference type="ARBA" id="ARBA00012331"/>
    </source>
</evidence>
<comment type="subunit">
    <text evidence="5">Homodimer.</text>
</comment>
<dbReference type="SUPFAM" id="SSF53686">
    <property type="entry name" value="Tryptophan synthase beta subunit-like PLP-dependent enzymes"/>
    <property type="match status" value="1"/>
</dbReference>
<dbReference type="Proteomes" id="UP000553776">
    <property type="component" value="Unassembled WGS sequence"/>
</dbReference>
<dbReference type="PANTHER" id="PTHR10314">
    <property type="entry name" value="CYSTATHIONINE BETA-SYNTHASE"/>
    <property type="match status" value="1"/>
</dbReference>
<evidence type="ECO:0000256" key="5">
    <source>
        <dbReference type="ARBA" id="ARBA00011738"/>
    </source>
</evidence>
<protein>
    <recommendedName>
        <fullName evidence="7">N-(2-amino-2-carboxyethyl)-L-glutamate synthase</fullName>
        <ecNumber evidence="6">2.5.1.140</ecNumber>
    </recommendedName>
</protein>
<comment type="cofactor">
    <cofactor evidence="1">
        <name>pyridoxal 5'-phosphate</name>
        <dbReference type="ChEBI" id="CHEBI:597326"/>
    </cofactor>
</comment>
<gene>
    <name evidence="11" type="primary">sbnA</name>
    <name evidence="11" type="ORF">H7B90_10390</name>
</gene>
<evidence type="ECO:0000256" key="9">
    <source>
        <dbReference type="ARBA" id="ARBA00022898"/>
    </source>
</evidence>
<dbReference type="PROSITE" id="PS00901">
    <property type="entry name" value="CYS_SYNTHASE"/>
    <property type="match status" value="1"/>
</dbReference>
<dbReference type="Pfam" id="PF00291">
    <property type="entry name" value="PALP"/>
    <property type="match status" value="1"/>
</dbReference>
<dbReference type="AlphaFoldDB" id="A0A841TUG6"/>
<accession>A0A841TUG6</accession>
<evidence type="ECO:0000259" key="10">
    <source>
        <dbReference type="Pfam" id="PF00291"/>
    </source>
</evidence>
<dbReference type="InterPro" id="IPR023927">
    <property type="entry name" value="SbnA"/>
</dbReference>
<evidence type="ECO:0000256" key="1">
    <source>
        <dbReference type="ARBA" id="ARBA00001933"/>
    </source>
</evidence>
<keyword evidence="9" id="KW-0663">Pyridoxal phosphate</keyword>
<evidence type="ECO:0000313" key="11">
    <source>
        <dbReference type="EMBL" id="MBB6691805.1"/>
    </source>
</evidence>
<keyword evidence="8" id="KW-0808">Transferase</keyword>
<dbReference type="EC" id="2.5.1.140" evidence="6"/>
<dbReference type="CDD" id="cd01561">
    <property type="entry name" value="CBS_like"/>
    <property type="match status" value="1"/>
</dbReference>
<sequence length="325" mass="35322">MEMDGVLRTIGDTPLVPLKRMFADAPYKVYAKLEMMNPGGSAKDRPALRMIRKAIERGEIGPGTTVVESSSGNLAISLAQICRYLGIGFVCVLDARTTPANARLLRGLGARIEWIDKPDPETGEYLPARIRRVRELLQEIPDSYWPNQYANPDNYLSHYHTTWPEIARSLGRVDYLFVGVSTFGTLRGCAERIRADGSSTRVVAVDAKGSVIFAGGETAKRRLPGLGAAVSPPLSKPELADRVVRVGDLDCVRVCRELLRTEAILAGASSGGVLAAIRRLHAEIEDGAVCAAILVDRGDRYGDTVYDDEWVADALGVSPEEASRL</sequence>
<evidence type="ECO:0000256" key="7">
    <source>
        <dbReference type="ARBA" id="ARBA00016985"/>
    </source>
</evidence>
<comment type="function">
    <text evidence="2">Catalyzes the synthesis of N-((2S)-2-amino-2-carboxyethyl)-L-glutamate (ACEGA) from O-phospho-L-serine and L-glutamate. Involved in the biosynthesis of L-2,3-diaminopropionic acid (L-Dap), a precursor of staphyloferrin B and antibiotics.</text>
</comment>
<dbReference type="NCBIfam" id="TIGR03945">
    <property type="entry name" value="PLP_SbnA_fam"/>
    <property type="match status" value="1"/>
</dbReference>
<proteinExistence type="inferred from homology"/>
<organism evidence="11 12">
    <name type="scientific">Cohnella xylanilytica</name>
    <dbReference type="NCBI Taxonomy" id="557555"/>
    <lineage>
        <taxon>Bacteria</taxon>
        <taxon>Bacillati</taxon>
        <taxon>Bacillota</taxon>
        <taxon>Bacilli</taxon>
        <taxon>Bacillales</taxon>
        <taxon>Paenibacillaceae</taxon>
        <taxon>Cohnella</taxon>
    </lineage>
</organism>
<name>A0A841TUG6_9BACL</name>
<evidence type="ECO:0000256" key="4">
    <source>
        <dbReference type="ARBA" id="ARBA00008519"/>
    </source>
</evidence>
<evidence type="ECO:0000256" key="8">
    <source>
        <dbReference type="ARBA" id="ARBA00022679"/>
    </source>
</evidence>
<evidence type="ECO:0000256" key="2">
    <source>
        <dbReference type="ARBA" id="ARBA00004056"/>
    </source>
</evidence>
<evidence type="ECO:0000256" key="3">
    <source>
        <dbReference type="ARBA" id="ARBA00004924"/>
    </source>
</evidence>
<comment type="similarity">
    <text evidence="4">Belongs to the cysteine synthase/cystathionine beta-synthase family. SbnA subfamily.</text>
</comment>
<dbReference type="InterPro" id="IPR050214">
    <property type="entry name" value="Cys_Synth/Cystath_Beta-Synth"/>
</dbReference>